<comment type="pathway">
    <text evidence="2 11">Glycolipid biosynthesis; glycosylphosphatidylinositol-anchor biosynthesis.</text>
</comment>
<dbReference type="GO" id="GO:0006506">
    <property type="term" value="P:GPI anchor biosynthetic process"/>
    <property type="evidence" value="ECO:0007669"/>
    <property type="project" value="UniProtKB-UniPathway"/>
</dbReference>
<feature type="transmembrane region" description="Helical" evidence="11">
    <location>
        <begin position="614"/>
        <end position="633"/>
    </location>
</feature>
<name>A0A016VA93_9BILA</name>
<protein>
    <recommendedName>
        <fullName evidence="11">GPI mannosyltransferase 2</fullName>
        <ecNumber evidence="11">2.4.1.-</ecNumber>
    </recommendedName>
</protein>
<dbReference type="UniPathway" id="UPA00196"/>
<sequence>MSSSSLITSKSSEISNMKISAGAAFNSVDQTQELVRDCLIHPRTLSAPTSPQPRLQTKSHTVYPKRRVRPSGRGSHACEQSTSSYLLCVSRFFVVFLISSNDPGVTWTAWADSSFRIHSVKLDTLVISLNIAEMNDVEDEPDSSCSDEGRVLDNYAVDTAEESDSFCPLVNDNSISAAAPRKLSFEVNDIKNEEQTEMSYFSIPSSITCEKSGDADSSDFFDTSASQIKDFLFAQVLGIRILVFMLQFLFNSWDFSTDAFKGVPIEDEELTRLDHLIHRVFAGFKRWDAVHMLHIAQHEYVYENSLAFFPFYPMTIRILSMAWATPFVHFGILHVSSALLISAVAINLGCFIAAAAVLYRIVRRVSHSVKQAVIAVLLFSANPASIFFSAAYTESLYCLLTFTGIWLLLEDNHPFFIRYLGSLLCFSLAYATRSNGLINLGYVGFFCLVEFIVSTDPENPSQRRIIFKRPVPVIISRTAVFALRMILAVLSVSLPIFVHGRRQQIAFCSHSSASSVPATLQRFAAEHKLVTVGRTDVIDWCNVTSSIFPPFYASVQAKYWHVSLFGYWQFRKIPCFLMAAPAFHVVAFGARQTWHRAWSKRSFLHLLAENGDHVPYTLHAIFMALGALFVYNAEVLTRMLFSSSPFPYLVLAQWMSRITPQVRLSDLFVPQPLPFLTYFCRRGLPEFLLYLYLMVYLVFGTTMHAMWLPFT</sequence>
<dbReference type="Proteomes" id="UP000024635">
    <property type="component" value="Unassembled WGS sequence"/>
</dbReference>
<comment type="caution">
    <text evidence="13">The sequence shown here is derived from an EMBL/GenBank/DDBJ whole genome shotgun (WGS) entry which is preliminary data.</text>
</comment>
<evidence type="ECO:0000256" key="10">
    <source>
        <dbReference type="ARBA" id="ARBA00023136"/>
    </source>
</evidence>
<evidence type="ECO:0000256" key="5">
    <source>
        <dbReference type="ARBA" id="ARBA00022676"/>
    </source>
</evidence>
<evidence type="ECO:0000256" key="9">
    <source>
        <dbReference type="ARBA" id="ARBA00022989"/>
    </source>
</evidence>
<feature type="transmembrane region" description="Helical" evidence="11">
    <location>
        <begin position="314"/>
        <end position="332"/>
    </location>
</feature>
<organism evidence="13 14">
    <name type="scientific">Ancylostoma ceylanicum</name>
    <dbReference type="NCBI Taxonomy" id="53326"/>
    <lineage>
        <taxon>Eukaryota</taxon>
        <taxon>Metazoa</taxon>
        <taxon>Ecdysozoa</taxon>
        <taxon>Nematoda</taxon>
        <taxon>Chromadorea</taxon>
        <taxon>Rhabditida</taxon>
        <taxon>Rhabditina</taxon>
        <taxon>Rhabditomorpha</taxon>
        <taxon>Strongyloidea</taxon>
        <taxon>Ancylostomatidae</taxon>
        <taxon>Ancylostomatinae</taxon>
        <taxon>Ancylostoma</taxon>
    </lineage>
</organism>
<feature type="transmembrane region" description="Helical" evidence="11">
    <location>
        <begin position="437"/>
        <end position="454"/>
    </location>
</feature>
<keyword evidence="10 11" id="KW-0472">Membrane</keyword>
<dbReference type="GO" id="GO:0005789">
    <property type="term" value="C:endoplasmic reticulum membrane"/>
    <property type="evidence" value="ECO:0007669"/>
    <property type="project" value="UniProtKB-SubCell"/>
</dbReference>
<evidence type="ECO:0000256" key="12">
    <source>
        <dbReference type="SAM" id="MobiDB-lite"/>
    </source>
</evidence>
<dbReference type="EMBL" id="JARK01001350">
    <property type="protein sequence ID" value="EYC24370.1"/>
    <property type="molecule type" value="Genomic_DNA"/>
</dbReference>
<feature type="compositionally biased region" description="Polar residues" evidence="12">
    <location>
        <begin position="46"/>
        <end position="60"/>
    </location>
</feature>
<dbReference type="Pfam" id="PF04188">
    <property type="entry name" value="Mannosyl_trans2"/>
    <property type="match status" value="1"/>
</dbReference>
<evidence type="ECO:0000256" key="2">
    <source>
        <dbReference type="ARBA" id="ARBA00004687"/>
    </source>
</evidence>
<evidence type="ECO:0000256" key="1">
    <source>
        <dbReference type="ARBA" id="ARBA00004477"/>
    </source>
</evidence>
<gene>
    <name evidence="13" type="primary">Acey_s0014.g2471</name>
    <name evidence="13" type="synonym">Acey-T09B4.1</name>
    <name evidence="13" type="ORF">Y032_0014g2471</name>
</gene>
<dbReference type="InterPro" id="IPR007315">
    <property type="entry name" value="PIG-V/Gpi18"/>
</dbReference>
<feature type="transmembrane region" description="Helical" evidence="11">
    <location>
        <begin position="474"/>
        <end position="497"/>
    </location>
</feature>
<keyword evidence="14" id="KW-1185">Reference proteome</keyword>
<evidence type="ECO:0000256" key="11">
    <source>
        <dbReference type="RuleBase" id="RU363112"/>
    </source>
</evidence>
<dbReference type="GO" id="GO:0004376">
    <property type="term" value="F:GPI mannosyltransferase activity"/>
    <property type="evidence" value="ECO:0007669"/>
    <property type="project" value="InterPro"/>
</dbReference>
<evidence type="ECO:0000256" key="7">
    <source>
        <dbReference type="ARBA" id="ARBA00022692"/>
    </source>
</evidence>
<evidence type="ECO:0000256" key="8">
    <source>
        <dbReference type="ARBA" id="ARBA00022824"/>
    </source>
</evidence>
<evidence type="ECO:0000256" key="6">
    <source>
        <dbReference type="ARBA" id="ARBA00022679"/>
    </source>
</evidence>
<evidence type="ECO:0000313" key="14">
    <source>
        <dbReference type="Proteomes" id="UP000024635"/>
    </source>
</evidence>
<feature type="transmembrane region" description="Helical" evidence="11">
    <location>
        <begin position="373"/>
        <end position="393"/>
    </location>
</feature>
<accession>A0A016VA93</accession>
<feature type="transmembrane region" description="Helical" evidence="11">
    <location>
        <begin position="413"/>
        <end position="430"/>
    </location>
</feature>
<keyword evidence="4 11" id="KW-0337">GPI-anchor biosynthesis</keyword>
<dbReference type="EC" id="2.4.1.-" evidence="11"/>
<keyword evidence="7 11" id="KW-0812">Transmembrane</keyword>
<dbReference type="STRING" id="53326.A0A016VA93"/>
<dbReference type="OrthoDB" id="10252502at2759"/>
<dbReference type="GO" id="GO:0000009">
    <property type="term" value="F:alpha-1,6-mannosyltransferase activity"/>
    <property type="evidence" value="ECO:0007669"/>
    <property type="project" value="InterPro"/>
</dbReference>
<keyword evidence="6 11" id="KW-0808">Transferase</keyword>
<feature type="transmembrane region" description="Helical" evidence="11">
    <location>
        <begin position="338"/>
        <end position="361"/>
    </location>
</feature>
<comment type="function">
    <text evidence="11">Mannosyltransferase involved in glycosylphosphatidylinositol-anchor biosynthesis.</text>
</comment>
<keyword evidence="9 11" id="KW-1133">Transmembrane helix</keyword>
<comment type="subcellular location">
    <subcellularLocation>
        <location evidence="1 11">Endoplasmic reticulum membrane</location>
        <topology evidence="1 11">Multi-pass membrane protein</topology>
    </subcellularLocation>
</comment>
<feature type="transmembrane region" description="Helical" evidence="11">
    <location>
        <begin position="231"/>
        <end position="250"/>
    </location>
</feature>
<feature type="transmembrane region" description="Helical" evidence="11">
    <location>
        <begin position="687"/>
        <end position="708"/>
    </location>
</feature>
<feature type="region of interest" description="Disordered" evidence="12">
    <location>
        <begin position="44"/>
        <end position="76"/>
    </location>
</feature>
<dbReference type="PANTHER" id="PTHR12468:SF2">
    <property type="entry name" value="GPI MANNOSYLTRANSFERASE 2"/>
    <property type="match status" value="1"/>
</dbReference>
<dbReference type="GO" id="GO:0031501">
    <property type="term" value="C:mannosyltransferase complex"/>
    <property type="evidence" value="ECO:0007669"/>
    <property type="project" value="TreeGrafter"/>
</dbReference>
<dbReference type="PANTHER" id="PTHR12468">
    <property type="entry name" value="GPI MANNOSYLTRANSFERASE 2"/>
    <property type="match status" value="1"/>
</dbReference>
<dbReference type="AlphaFoldDB" id="A0A016VA93"/>
<evidence type="ECO:0000313" key="13">
    <source>
        <dbReference type="EMBL" id="EYC24370.1"/>
    </source>
</evidence>
<keyword evidence="8 11" id="KW-0256">Endoplasmic reticulum</keyword>
<feature type="transmembrane region" description="Helical" evidence="11">
    <location>
        <begin position="573"/>
        <end position="594"/>
    </location>
</feature>
<reference evidence="14" key="1">
    <citation type="journal article" date="2015" name="Nat. Genet.">
        <title>The genome and transcriptome of the zoonotic hookworm Ancylostoma ceylanicum identify infection-specific gene families.</title>
        <authorList>
            <person name="Schwarz E.M."/>
            <person name="Hu Y."/>
            <person name="Antoshechkin I."/>
            <person name="Miller M.M."/>
            <person name="Sternberg P.W."/>
            <person name="Aroian R.V."/>
        </authorList>
    </citation>
    <scope>NUCLEOTIDE SEQUENCE</scope>
    <source>
        <strain evidence="14">HY135</strain>
    </source>
</reference>
<evidence type="ECO:0000256" key="4">
    <source>
        <dbReference type="ARBA" id="ARBA00022502"/>
    </source>
</evidence>
<comment type="similarity">
    <text evidence="3 11">Belongs to the PIGV family.</text>
</comment>
<proteinExistence type="inferred from homology"/>
<evidence type="ECO:0000256" key="3">
    <source>
        <dbReference type="ARBA" id="ARBA00008698"/>
    </source>
</evidence>
<keyword evidence="5 11" id="KW-0328">Glycosyltransferase</keyword>